<gene>
    <name evidence="2" type="ORF">GCM10009547_46200</name>
</gene>
<dbReference type="InterPro" id="IPR046036">
    <property type="entry name" value="DUF5994"/>
</dbReference>
<feature type="compositionally biased region" description="Low complexity" evidence="1">
    <location>
        <begin position="118"/>
        <end position="128"/>
    </location>
</feature>
<dbReference type="EMBL" id="BAAAHE010000050">
    <property type="protein sequence ID" value="GAA0636649.1"/>
    <property type="molecule type" value="Genomic_DNA"/>
</dbReference>
<evidence type="ECO:0000256" key="1">
    <source>
        <dbReference type="SAM" id="MobiDB-lite"/>
    </source>
</evidence>
<dbReference type="Pfam" id="PF19457">
    <property type="entry name" value="DUF5994"/>
    <property type="match status" value="1"/>
</dbReference>
<dbReference type="RefSeq" id="WP_344609281.1">
    <property type="nucleotide sequence ID" value="NZ_BAAAHE010000050.1"/>
</dbReference>
<keyword evidence="3" id="KW-1185">Reference proteome</keyword>
<proteinExistence type="predicted"/>
<organism evidence="2 3">
    <name type="scientific">Sporichthya brevicatena</name>
    <dbReference type="NCBI Taxonomy" id="171442"/>
    <lineage>
        <taxon>Bacteria</taxon>
        <taxon>Bacillati</taxon>
        <taxon>Actinomycetota</taxon>
        <taxon>Actinomycetes</taxon>
        <taxon>Sporichthyales</taxon>
        <taxon>Sporichthyaceae</taxon>
        <taxon>Sporichthya</taxon>
    </lineage>
</organism>
<feature type="region of interest" description="Disordered" evidence="1">
    <location>
        <begin position="118"/>
        <end position="150"/>
    </location>
</feature>
<evidence type="ECO:0000313" key="3">
    <source>
        <dbReference type="Proteomes" id="UP001500957"/>
    </source>
</evidence>
<reference evidence="3" key="1">
    <citation type="journal article" date="2019" name="Int. J. Syst. Evol. Microbiol.">
        <title>The Global Catalogue of Microorganisms (GCM) 10K type strain sequencing project: providing services to taxonomists for standard genome sequencing and annotation.</title>
        <authorList>
            <consortium name="The Broad Institute Genomics Platform"/>
            <consortium name="The Broad Institute Genome Sequencing Center for Infectious Disease"/>
            <person name="Wu L."/>
            <person name="Ma J."/>
        </authorList>
    </citation>
    <scope>NUCLEOTIDE SEQUENCE [LARGE SCALE GENOMIC DNA]</scope>
    <source>
        <strain evidence="3">JCM 10671</strain>
    </source>
</reference>
<protein>
    <submittedName>
        <fullName evidence="2">Uncharacterized protein</fullName>
    </submittedName>
</protein>
<sequence>MATTTAGTAGIEEQLGALRLQLDRHRSTLRSVDGAWWPHSRDVIAEVTQLVMGAEHLVGRIDRVALHASEWADHPRRILLGGRVLHLGFFTSGASRVNLVRRDGDDIVLLVIPPTATTSEGASATARAVDSDDRSQPAELLAGAGTASSP</sequence>
<comment type="caution">
    <text evidence="2">The sequence shown here is derived from an EMBL/GenBank/DDBJ whole genome shotgun (WGS) entry which is preliminary data.</text>
</comment>
<accession>A0ABP3SH28</accession>
<name>A0ABP3SH28_9ACTN</name>
<dbReference type="Proteomes" id="UP001500957">
    <property type="component" value="Unassembled WGS sequence"/>
</dbReference>
<evidence type="ECO:0000313" key="2">
    <source>
        <dbReference type="EMBL" id="GAA0636649.1"/>
    </source>
</evidence>